<dbReference type="GO" id="GO:0044781">
    <property type="term" value="P:bacterial-type flagellum organization"/>
    <property type="evidence" value="ECO:0007669"/>
    <property type="project" value="UniProtKB-UniRule"/>
</dbReference>
<evidence type="ECO:0000313" key="6">
    <source>
        <dbReference type="EMBL" id="QDU88228.1"/>
    </source>
</evidence>
<dbReference type="Proteomes" id="UP000317429">
    <property type="component" value="Chromosome"/>
</dbReference>
<dbReference type="EMBL" id="CP036291">
    <property type="protein sequence ID" value="QDU88228.1"/>
    <property type="molecule type" value="Genomic_DNA"/>
</dbReference>
<accession>A0A518D9X0</accession>
<dbReference type="InterPro" id="IPR005648">
    <property type="entry name" value="FlgD"/>
</dbReference>
<evidence type="ECO:0000256" key="3">
    <source>
        <dbReference type="ARBA" id="ARBA00022795"/>
    </source>
</evidence>
<evidence type="ECO:0000256" key="4">
    <source>
        <dbReference type="ARBA" id="ARBA00024746"/>
    </source>
</evidence>
<dbReference type="KEGG" id="pnd:Pla175_16000"/>
<name>A0A518D9X0_9BACT</name>
<dbReference type="OrthoDB" id="280334at2"/>
<sequence>MSQIPALQDRIASQQSKSGAGAANAIGNLNLDAFFDLMIAELQNQDPLNPLENDQLLAQINQIRQVGATDKLTETLDSVLLGQNITSATGLIGKQVEALSDDNQRINGDVLRVSIEDGEPKLHIELPSSVAPSTADGEVGAGEYEYLAVWDTDRGPIGQKIGTLRTTGQSGTDTAVDLRNLPATDGPKRIYRTKGDGSGQFYLAGQIPDGSQASFTDRSSNDGLSTALGVVPPLVTQSRQYTVKLSNLSEVYTK</sequence>
<dbReference type="AlphaFoldDB" id="A0A518D9X0"/>
<keyword evidence="7" id="KW-1185">Reference proteome</keyword>
<reference evidence="6 7" key="1">
    <citation type="submission" date="2019-02" db="EMBL/GenBank/DDBJ databases">
        <title>Deep-cultivation of Planctomycetes and their phenomic and genomic characterization uncovers novel biology.</title>
        <authorList>
            <person name="Wiegand S."/>
            <person name="Jogler M."/>
            <person name="Boedeker C."/>
            <person name="Pinto D."/>
            <person name="Vollmers J."/>
            <person name="Rivas-Marin E."/>
            <person name="Kohn T."/>
            <person name="Peeters S.H."/>
            <person name="Heuer A."/>
            <person name="Rast P."/>
            <person name="Oberbeckmann S."/>
            <person name="Bunk B."/>
            <person name="Jeske O."/>
            <person name="Meyerdierks A."/>
            <person name="Storesund J.E."/>
            <person name="Kallscheuer N."/>
            <person name="Luecker S."/>
            <person name="Lage O.M."/>
            <person name="Pohl T."/>
            <person name="Merkel B.J."/>
            <person name="Hornburger P."/>
            <person name="Mueller R.-W."/>
            <person name="Bruemmer F."/>
            <person name="Labrenz M."/>
            <person name="Spormann A.M."/>
            <person name="Op den Camp H."/>
            <person name="Overmann J."/>
            <person name="Amann R."/>
            <person name="Jetten M.S.M."/>
            <person name="Mascher T."/>
            <person name="Medema M.H."/>
            <person name="Devos D.P."/>
            <person name="Kaster A.-K."/>
            <person name="Ovreas L."/>
            <person name="Rohde M."/>
            <person name="Galperin M.Y."/>
            <person name="Jogler C."/>
        </authorList>
    </citation>
    <scope>NUCLEOTIDE SEQUENCE [LARGE SCALE GENOMIC DNA]</scope>
    <source>
        <strain evidence="6 7">Pla175</strain>
    </source>
</reference>
<gene>
    <name evidence="6" type="primary">flgD</name>
    <name evidence="6" type="ORF">Pla175_16000</name>
</gene>
<comment type="similarity">
    <text evidence="1 5">Belongs to the FlgD family.</text>
</comment>
<protein>
    <recommendedName>
        <fullName evidence="2 5">Basal-body rod modification protein FlgD</fullName>
    </recommendedName>
</protein>
<dbReference type="RefSeq" id="WP_145282926.1">
    <property type="nucleotide sequence ID" value="NZ_CP036291.1"/>
</dbReference>
<comment type="function">
    <text evidence="4 5">Required for flagellar hook formation. May act as a scaffolding protein.</text>
</comment>
<keyword evidence="3 5" id="KW-1005">Bacterial flagellum biogenesis</keyword>
<evidence type="ECO:0000256" key="1">
    <source>
        <dbReference type="ARBA" id="ARBA00010577"/>
    </source>
</evidence>
<proteinExistence type="inferred from homology"/>
<evidence type="ECO:0000256" key="5">
    <source>
        <dbReference type="RuleBase" id="RU362076"/>
    </source>
</evidence>
<evidence type="ECO:0000313" key="7">
    <source>
        <dbReference type="Proteomes" id="UP000317429"/>
    </source>
</evidence>
<evidence type="ECO:0000256" key="2">
    <source>
        <dbReference type="ARBA" id="ARBA00016013"/>
    </source>
</evidence>
<organism evidence="6 7">
    <name type="scientific">Pirellulimonas nuda</name>
    <dbReference type="NCBI Taxonomy" id="2528009"/>
    <lineage>
        <taxon>Bacteria</taxon>
        <taxon>Pseudomonadati</taxon>
        <taxon>Planctomycetota</taxon>
        <taxon>Planctomycetia</taxon>
        <taxon>Pirellulales</taxon>
        <taxon>Lacipirellulaceae</taxon>
        <taxon>Pirellulimonas</taxon>
    </lineage>
</organism>
<dbReference type="Pfam" id="PF03963">
    <property type="entry name" value="FlgD"/>
    <property type="match status" value="1"/>
</dbReference>